<reference evidence="1 2" key="2">
    <citation type="journal article" date="2013" name="Plant Cell Physiol.">
        <title>Rice Annotation Project Database (RAP-DB): an integrative and interactive database for rice genomics.</title>
        <authorList>
            <person name="Sakai H."/>
            <person name="Lee S.S."/>
            <person name="Tanaka T."/>
            <person name="Numa H."/>
            <person name="Kim J."/>
            <person name="Kawahara Y."/>
            <person name="Wakimoto H."/>
            <person name="Yang C.C."/>
            <person name="Iwamoto M."/>
            <person name="Abe T."/>
            <person name="Yamada Y."/>
            <person name="Muto A."/>
            <person name="Inokuchi H."/>
            <person name="Ikemura T."/>
            <person name="Matsumoto T."/>
            <person name="Sasaki T."/>
            <person name="Itoh T."/>
        </authorList>
    </citation>
    <scope>NUCLEOTIDE SEQUENCE [LARGE SCALE GENOMIC DNA]</scope>
    <source>
        <strain evidence="2">cv. Nipponbare</strain>
    </source>
</reference>
<reference evidence="1 2" key="3">
    <citation type="journal article" date="2013" name="Rice">
        <title>Improvement of the Oryza sativa Nipponbare reference genome using next generation sequence and optical map data.</title>
        <authorList>
            <person name="Kawahara Y."/>
            <person name="de la Bastide M."/>
            <person name="Hamilton J.P."/>
            <person name="Kanamori H."/>
            <person name="McCombie W.R."/>
            <person name="Ouyang S."/>
            <person name="Schwartz D.C."/>
            <person name="Tanaka T."/>
            <person name="Wu J."/>
            <person name="Zhou S."/>
            <person name="Childs K.L."/>
            <person name="Davidson R.M."/>
            <person name="Lin H."/>
            <person name="Quesada-Ocampo L."/>
            <person name="Vaillancourt B."/>
            <person name="Sakai H."/>
            <person name="Lee S.S."/>
            <person name="Kim J."/>
            <person name="Numa H."/>
            <person name="Itoh T."/>
            <person name="Buell C.R."/>
            <person name="Matsumoto T."/>
        </authorList>
    </citation>
    <scope>NUCLEOTIDE SEQUENCE [LARGE SCALE GENOMIC DNA]</scope>
    <source>
        <strain evidence="2">cv. Nipponbare</strain>
    </source>
</reference>
<reference evidence="2" key="1">
    <citation type="journal article" date="2005" name="Nature">
        <title>The map-based sequence of the rice genome.</title>
        <authorList>
            <consortium name="International rice genome sequencing project (IRGSP)"/>
            <person name="Matsumoto T."/>
            <person name="Wu J."/>
            <person name="Kanamori H."/>
            <person name="Katayose Y."/>
            <person name="Fujisawa M."/>
            <person name="Namiki N."/>
            <person name="Mizuno H."/>
            <person name="Yamamoto K."/>
            <person name="Antonio B.A."/>
            <person name="Baba T."/>
            <person name="Sakata K."/>
            <person name="Nagamura Y."/>
            <person name="Aoki H."/>
            <person name="Arikawa K."/>
            <person name="Arita K."/>
            <person name="Bito T."/>
            <person name="Chiden Y."/>
            <person name="Fujitsuka N."/>
            <person name="Fukunaka R."/>
            <person name="Hamada M."/>
            <person name="Harada C."/>
            <person name="Hayashi A."/>
            <person name="Hijishita S."/>
            <person name="Honda M."/>
            <person name="Hosokawa S."/>
            <person name="Ichikawa Y."/>
            <person name="Idonuma A."/>
            <person name="Iijima M."/>
            <person name="Ikeda M."/>
            <person name="Ikeno M."/>
            <person name="Ito K."/>
            <person name="Ito S."/>
            <person name="Ito T."/>
            <person name="Ito Y."/>
            <person name="Ito Y."/>
            <person name="Iwabuchi A."/>
            <person name="Kamiya K."/>
            <person name="Karasawa W."/>
            <person name="Kurita K."/>
            <person name="Katagiri S."/>
            <person name="Kikuta A."/>
            <person name="Kobayashi H."/>
            <person name="Kobayashi N."/>
            <person name="Machita K."/>
            <person name="Maehara T."/>
            <person name="Masukawa M."/>
            <person name="Mizubayashi T."/>
            <person name="Mukai Y."/>
            <person name="Nagasaki H."/>
            <person name="Nagata Y."/>
            <person name="Naito S."/>
            <person name="Nakashima M."/>
            <person name="Nakama Y."/>
            <person name="Nakamichi Y."/>
            <person name="Nakamura M."/>
            <person name="Meguro A."/>
            <person name="Negishi M."/>
            <person name="Ohta I."/>
            <person name="Ohta T."/>
            <person name="Okamoto M."/>
            <person name="Ono N."/>
            <person name="Saji S."/>
            <person name="Sakaguchi M."/>
            <person name="Sakai K."/>
            <person name="Shibata M."/>
            <person name="Shimokawa T."/>
            <person name="Song J."/>
            <person name="Takazaki Y."/>
            <person name="Terasawa K."/>
            <person name="Tsugane M."/>
            <person name="Tsuji K."/>
            <person name="Ueda S."/>
            <person name="Waki K."/>
            <person name="Yamagata H."/>
            <person name="Yamamoto M."/>
            <person name="Yamamoto S."/>
            <person name="Yamane H."/>
            <person name="Yoshiki S."/>
            <person name="Yoshihara R."/>
            <person name="Yukawa K."/>
            <person name="Zhong H."/>
            <person name="Yano M."/>
            <person name="Yuan Q."/>
            <person name="Ouyang S."/>
            <person name="Liu J."/>
            <person name="Jones K.M."/>
            <person name="Gansberger K."/>
            <person name="Moffat K."/>
            <person name="Hill J."/>
            <person name="Bera J."/>
            <person name="Fadrosh D."/>
            <person name="Jin S."/>
            <person name="Johri S."/>
            <person name="Kim M."/>
            <person name="Overton L."/>
            <person name="Reardon M."/>
            <person name="Tsitrin T."/>
            <person name="Vuong H."/>
            <person name="Weaver B."/>
            <person name="Ciecko A."/>
            <person name="Tallon L."/>
            <person name="Jackson J."/>
            <person name="Pai G."/>
            <person name="Aken S.V."/>
            <person name="Utterback T."/>
            <person name="Reidmuller S."/>
            <person name="Feldblyum T."/>
            <person name="Hsiao J."/>
            <person name="Zismann V."/>
            <person name="Iobst S."/>
            <person name="de Vazeille A.R."/>
            <person name="Buell C.R."/>
            <person name="Ying K."/>
            <person name="Li Y."/>
            <person name="Lu T."/>
            <person name="Huang Y."/>
            <person name="Zhao Q."/>
            <person name="Feng Q."/>
            <person name="Zhang L."/>
            <person name="Zhu J."/>
            <person name="Weng Q."/>
            <person name="Mu J."/>
            <person name="Lu Y."/>
            <person name="Fan D."/>
            <person name="Liu Y."/>
            <person name="Guan J."/>
            <person name="Zhang Y."/>
            <person name="Yu S."/>
            <person name="Liu X."/>
            <person name="Zhang Y."/>
            <person name="Hong G."/>
            <person name="Han B."/>
            <person name="Choisne N."/>
            <person name="Demange N."/>
            <person name="Orjeda G."/>
            <person name="Samain S."/>
            <person name="Cattolico L."/>
            <person name="Pelletier E."/>
            <person name="Couloux A."/>
            <person name="Segurens B."/>
            <person name="Wincker P."/>
            <person name="D'Hont A."/>
            <person name="Scarpelli C."/>
            <person name="Weissenbach J."/>
            <person name="Salanoubat M."/>
            <person name="Quetier F."/>
            <person name="Yu Y."/>
            <person name="Kim H.R."/>
            <person name="Rambo T."/>
            <person name="Currie J."/>
            <person name="Collura K."/>
            <person name="Luo M."/>
            <person name="Yang T."/>
            <person name="Ammiraju J.S.S."/>
            <person name="Engler F."/>
            <person name="Soderlund C."/>
            <person name="Wing R.A."/>
            <person name="Palmer L.E."/>
            <person name="de la Bastide M."/>
            <person name="Spiegel L."/>
            <person name="Nascimento L."/>
            <person name="Zutavern T."/>
            <person name="O'Shaughnessy A."/>
            <person name="Dike S."/>
            <person name="Dedhia N."/>
            <person name="Preston R."/>
            <person name="Balija V."/>
            <person name="McCombie W.R."/>
            <person name="Chow T."/>
            <person name="Chen H."/>
            <person name="Chung M."/>
            <person name="Chen C."/>
            <person name="Shaw J."/>
            <person name="Wu H."/>
            <person name="Hsiao K."/>
            <person name="Chao Y."/>
            <person name="Chu M."/>
            <person name="Cheng C."/>
            <person name="Hour A."/>
            <person name="Lee P."/>
            <person name="Lin S."/>
            <person name="Lin Y."/>
            <person name="Liou J."/>
            <person name="Liu S."/>
            <person name="Hsing Y."/>
            <person name="Raghuvanshi S."/>
            <person name="Mohanty A."/>
            <person name="Bharti A.K."/>
            <person name="Gaur A."/>
            <person name="Gupta V."/>
            <person name="Kumar D."/>
            <person name="Ravi V."/>
            <person name="Vij S."/>
            <person name="Kapur A."/>
            <person name="Khurana P."/>
            <person name="Khurana P."/>
            <person name="Khurana J.P."/>
            <person name="Tyagi A.K."/>
            <person name="Gaikwad K."/>
            <person name="Singh A."/>
            <person name="Dalal V."/>
            <person name="Srivastava S."/>
            <person name="Dixit A."/>
            <person name="Pal A.K."/>
            <person name="Ghazi I.A."/>
            <person name="Yadav M."/>
            <person name="Pandit A."/>
            <person name="Bhargava A."/>
            <person name="Sureshbabu K."/>
            <person name="Batra K."/>
            <person name="Sharma T.R."/>
            <person name="Mohapatra T."/>
            <person name="Singh N.K."/>
            <person name="Messing J."/>
            <person name="Nelson A.B."/>
            <person name="Fuks G."/>
            <person name="Kavchok S."/>
            <person name="Keizer G."/>
            <person name="Linton E."/>
            <person name="Llaca V."/>
            <person name="Song R."/>
            <person name="Tanyolac B."/>
            <person name="Young S."/>
            <person name="Ho-Il K."/>
            <person name="Hahn J.H."/>
            <person name="Sangsakoo G."/>
            <person name="Vanavichit A."/>
            <person name="de Mattos Luiz.A.T."/>
            <person name="Zimmer P.D."/>
            <person name="Malone G."/>
            <person name="Dellagostin O."/>
            <person name="de Oliveira A.C."/>
            <person name="Bevan M."/>
            <person name="Bancroft I."/>
            <person name="Minx P."/>
            <person name="Cordum H."/>
            <person name="Wilson R."/>
            <person name="Cheng Z."/>
            <person name="Jin W."/>
            <person name="Jiang J."/>
            <person name="Leong S.A."/>
            <person name="Iwama H."/>
            <person name="Gojobori T."/>
            <person name="Itoh T."/>
            <person name="Niimura Y."/>
            <person name="Fujii Y."/>
            <person name="Habara T."/>
            <person name="Sakai H."/>
            <person name="Sato Y."/>
            <person name="Wilson G."/>
            <person name="Kumar K."/>
            <person name="McCouch S."/>
            <person name="Juretic N."/>
            <person name="Hoen D."/>
            <person name="Wright S."/>
            <person name="Bruskiewich R."/>
            <person name="Bureau T."/>
            <person name="Miyao A."/>
            <person name="Hirochika H."/>
            <person name="Nishikawa T."/>
            <person name="Kadowaki K."/>
            <person name="Sugiura M."/>
            <person name="Burr B."/>
            <person name="Sasaki T."/>
        </authorList>
    </citation>
    <scope>NUCLEOTIDE SEQUENCE [LARGE SCALE GENOMIC DNA]</scope>
    <source>
        <strain evidence="2">cv. Nipponbare</strain>
    </source>
</reference>
<organism evidence="1 2">
    <name type="scientific">Oryza sativa subsp. japonica</name>
    <name type="common">Rice</name>
    <dbReference type="NCBI Taxonomy" id="39947"/>
    <lineage>
        <taxon>Eukaryota</taxon>
        <taxon>Viridiplantae</taxon>
        <taxon>Streptophyta</taxon>
        <taxon>Embryophyta</taxon>
        <taxon>Tracheophyta</taxon>
        <taxon>Spermatophyta</taxon>
        <taxon>Magnoliopsida</taxon>
        <taxon>Liliopsida</taxon>
        <taxon>Poales</taxon>
        <taxon>Poaceae</taxon>
        <taxon>BOP clade</taxon>
        <taxon>Oryzoideae</taxon>
        <taxon>Oryzeae</taxon>
        <taxon>Oryzinae</taxon>
        <taxon>Oryza</taxon>
        <taxon>Oryza sativa</taxon>
    </lineage>
</organism>
<evidence type="ECO:0000313" key="2">
    <source>
        <dbReference type="Proteomes" id="UP000059680"/>
    </source>
</evidence>
<keyword evidence="2" id="KW-1185">Reference proteome</keyword>
<dbReference type="EMBL" id="AP014959">
    <property type="protein sequence ID" value="BAS82178.1"/>
    <property type="molecule type" value="Genomic_DNA"/>
</dbReference>
<proteinExistence type="predicted"/>
<protein>
    <submittedName>
        <fullName evidence="1">Os03g0135550 protein</fullName>
    </submittedName>
</protein>
<dbReference type="InParanoid" id="A0A0P0VSS7"/>
<sequence>MQKLTGLHGRGAAFSILMPANCCSSNPFLGQCHCCSSNRTSPFIHVCNTSCRKYEITCIIIMYKLMMKPNKIV</sequence>
<dbReference type="Proteomes" id="UP000059680">
    <property type="component" value="Chromosome 3"/>
</dbReference>
<evidence type="ECO:0000313" key="1">
    <source>
        <dbReference type="EMBL" id="BAS82178.1"/>
    </source>
</evidence>
<accession>A0A0P0VSS7</accession>
<dbReference type="AlphaFoldDB" id="A0A0P0VSS7"/>
<dbReference type="PaxDb" id="39947-A0A0P0VSS7"/>
<gene>
    <name evidence="1" type="ordered locus">Os03g0135550</name>
    <name evidence="1" type="ORF">OSNPB_030135550</name>
</gene>
<name>A0A0P0VSS7_ORYSJ</name>
<dbReference type="Gramene" id="Os03t0135550-01">
    <property type="protein sequence ID" value="Os03t0135550-01"/>
    <property type="gene ID" value="Os03g0135550"/>
</dbReference>